<keyword evidence="3" id="KW-1185">Reference proteome</keyword>
<dbReference type="AlphaFoldDB" id="A0A9P5Q1L2"/>
<reference evidence="2" key="1">
    <citation type="submission" date="2020-11" db="EMBL/GenBank/DDBJ databases">
        <authorList>
            <consortium name="DOE Joint Genome Institute"/>
            <person name="Ahrendt S."/>
            <person name="Riley R."/>
            <person name="Andreopoulos W."/>
            <person name="Labutti K."/>
            <person name="Pangilinan J."/>
            <person name="Ruiz-Duenas F.J."/>
            <person name="Barrasa J.M."/>
            <person name="Sanchez-Garcia M."/>
            <person name="Camarero S."/>
            <person name="Miyauchi S."/>
            <person name="Serrano A."/>
            <person name="Linde D."/>
            <person name="Babiker R."/>
            <person name="Drula E."/>
            <person name="Ayuso-Fernandez I."/>
            <person name="Pacheco R."/>
            <person name="Padilla G."/>
            <person name="Ferreira P."/>
            <person name="Barriuso J."/>
            <person name="Kellner H."/>
            <person name="Castanera R."/>
            <person name="Alfaro M."/>
            <person name="Ramirez L."/>
            <person name="Pisabarro A.G."/>
            <person name="Kuo A."/>
            <person name="Tritt A."/>
            <person name="Lipzen A."/>
            <person name="He G."/>
            <person name="Yan M."/>
            <person name="Ng V."/>
            <person name="Cullen D."/>
            <person name="Martin F."/>
            <person name="Rosso M.-N."/>
            <person name="Henrissat B."/>
            <person name="Hibbett D."/>
            <person name="Martinez A.T."/>
            <person name="Grigoriev I.V."/>
        </authorList>
    </citation>
    <scope>NUCLEOTIDE SEQUENCE</scope>
    <source>
        <strain evidence="2">AH 40177</strain>
    </source>
</reference>
<accession>A0A9P5Q1L2</accession>
<keyword evidence="1" id="KW-1133">Transmembrane helix</keyword>
<evidence type="ECO:0000313" key="3">
    <source>
        <dbReference type="Proteomes" id="UP000772434"/>
    </source>
</evidence>
<protein>
    <submittedName>
        <fullName evidence="2">Uncharacterized protein</fullName>
    </submittedName>
</protein>
<dbReference type="EMBL" id="JADNRY010000020">
    <property type="protein sequence ID" value="KAF9072997.1"/>
    <property type="molecule type" value="Genomic_DNA"/>
</dbReference>
<name>A0A9P5Q1L2_9AGAR</name>
<proteinExistence type="predicted"/>
<gene>
    <name evidence="2" type="ORF">BDP27DRAFT_1417461</name>
</gene>
<feature type="transmembrane region" description="Helical" evidence="1">
    <location>
        <begin position="90"/>
        <end position="114"/>
    </location>
</feature>
<organism evidence="2 3">
    <name type="scientific">Rhodocollybia butyracea</name>
    <dbReference type="NCBI Taxonomy" id="206335"/>
    <lineage>
        <taxon>Eukaryota</taxon>
        <taxon>Fungi</taxon>
        <taxon>Dikarya</taxon>
        <taxon>Basidiomycota</taxon>
        <taxon>Agaricomycotina</taxon>
        <taxon>Agaricomycetes</taxon>
        <taxon>Agaricomycetidae</taxon>
        <taxon>Agaricales</taxon>
        <taxon>Marasmiineae</taxon>
        <taxon>Omphalotaceae</taxon>
        <taxon>Rhodocollybia</taxon>
    </lineage>
</organism>
<keyword evidence="1" id="KW-0472">Membrane</keyword>
<sequence length="137" mass="14981">MASPNTPPLPRCFIIISFPIGRGRGRSEVAHNRAIPIPIPTNHHSGQTQKELLNIMPVGFIIKVFVGNIDRVADCVLPLPIDLDAIVNNFAVFIVPLSALCLETWLAIYVAIVVTERTVSVLRKGHNRTGGKLAQIK</sequence>
<comment type="caution">
    <text evidence="2">The sequence shown here is derived from an EMBL/GenBank/DDBJ whole genome shotgun (WGS) entry which is preliminary data.</text>
</comment>
<evidence type="ECO:0000256" key="1">
    <source>
        <dbReference type="SAM" id="Phobius"/>
    </source>
</evidence>
<keyword evidence="1" id="KW-0812">Transmembrane</keyword>
<dbReference type="Proteomes" id="UP000772434">
    <property type="component" value="Unassembled WGS sequence"/>
</dbReference>
<evidence type="ECO:0000313" key="2">
    <source>
        <dbReference type="EMBL" id="KAF9072997.1"/>
    </source>
</evidence>